<dbReference type="EC" id="3.2.1.17" evidence="9"/>
<dbReference type="InterPro" id="IPR034690">
    <property type="entry name" value="Endolysin_T4_type"/>
</dbReference>
<keyword evidence="3 9" id="KW-1188">Viral release from host cell</keyword>
<feature type="active site" description="Proton donor/acceptor" evidence="9">
    <location>
        <position position="48"/>
    </location>
</feature>
<name>A0A5Q2F220_9CAUD</name>
<keyword evidence="2 9" id="KW-0929">Antimicrobial</keyword>
<dbReference type="InterPro" id="IPR023347">
    <property type="entry name" value="Lysozyme_dom_sf"/>
</dbReference>
<organism evidence="11 12">
    <name type="scientific">Pectobacterium phage MA13</name>
    <dbReference type="NCBI Taxonomy" id="2662284"/>
    <lineage>
        <taxon>Viruses</taxon>
        <taxon>Duplodnaviria</taxon>
        <taxon>Heunggongvirae</taxon>
        <taxon>Uroviricota</taxon>
        <taxon>Caudoviricetes</taxon>
        <taxon>Autographivirales</taxon>
        <taxon>Autonotataviridae</taxon>
        <taxon>Melnykvirinae</taxon>
        <taxon>Daeravirus</taxon>
        <taxon>Daeravirus MA13</taxon>
    </lineage>
</organism>
<dbReference type="EMBL" id="MN509793">
    <property type="protein sequence ID" value="QGF20946.1"/>
    <property type="molecule type" value="Genomic_DNA"/>
</dbReference>
<dbReference type="GO" id="GO:0003796">
    <property type="term" value="F:lysozyme activity"/>
    <property type="evidence" value="ECO:0007669"/>
    <property type="project" value="UniProtKB-UniRule"/>
</dbReference>
<dbReference type="CDD" id="cd16901">
    <property type="entry name" value="lyz_P1"/>
    <property type="match status" value="1"/>
</dbReference>
<dbReference type="Proteomes" id="UP000355922">
    <property type="component" value="Segment"/>
</dbReference>
<dbReference type="HAMAP" id="MF_04110">
    <property type="entry name" value="ENDOLYSIN_T4"/>
    <property type="match status" value="1"/>
</dbReference>
<comment type="subcellular location">
    <subcellularLocation>
        <location evidence="9">Host cytoplasm</location>
    </subcellularLocation>
    <text evidence="9">The endolysin is cytoplasmic, but can reach the periplasmic space with the help of the holins which disrupt the host cell membrane.</text>
</comment>
<evidence type="ECO:0000313" key="11">
    <source>
        <dbReference type="EMBL" id="QGF20946.1"/>
    </source>
</evidence>
<comment type="function">
    <text evidence="9">Endolysin with lysozyme activity that degrades host peptidoglycans and participates with the holin and spanin proteins in the sequential events which lead to the programmed host cell lysis releasing the mature viral particles. Once the holin has permeabilized the host cell membrane, the endolysin can reach the periplasm and break down the peptidoglycan layer.</text>
</comment>
<dbReference type="Pfam" id="PF00959">
    <property type="entry name" value="Phage_lysozyme"/>
    <property type="match status" value="1"/>
</dbReference>
<comment type="similarity">
    <text evidence="9 10">Belongs to the glycosyl hydrolase 24 family.</text>
</comment>
<evidence type="ECO:0000256" key="3">
    <source>
        <dbReference type="ARBA" id="ARBA00022612"/>
    </source>
</evidence>
<evidence type="ECO:0000313" key="12">
    <source>
        <dbReference type="Proteomes" id="UP000355922"/>
    </source>
</evidence>
<evidence type="ECO:0000256" key="7">
    <source>
        <dbReference type="ARBA" id="ARBA00023142"/>
    </source>
</evidence>
<dbReference type="GO" id="GO:0042742">
    <property type="term" value="P:defense response to bacterium"/>
    <property type="evidence" value="ECO:0007669"/>
    <property type="project" value="UniProtKB-KW"/>
</dbReference>
<evidence type="ECO:0000256" key="5">
    <source>
        <dbReference type="ARBA" id="ARBA00022801"/>
    </source>
</evidence>
<accession>A0A5Q2F220</accession>
<keyword evidence="12" id="KW-1185">Reference proteome</keyword>
<proteinExistence type="inferred from homology"/>
<gene>
    <name evidence="11" type="ORF">MA13_gp02</name>
</gene>
<feature type="active site" description="Proton donor/acceptor" evidence="9">
    <location>
        <position position="39"/>
    </location>
</feature>
<dbReference type="PANTHER" id="PTHR38107">
    <property type="match status" value="1"/>
</dbReference>
<dbReference type="GO" id="GO:0044659">
    <property type="term" value="P:viral release from host cell by cytolysis"/>
    <property type="evidence" value="ECO:0007669"/>
    <property type="project" value="UniProtKB-UniRule"/>
</dbReference>
<dbReference type="InterPro" id="IPR051018">
    <property type="entry name" value="Bacteriophage_GH24"/>
</dbReference>
<dbReference type="PANTHER" id="PTHR38107:SF4">
    <property type="entry name" value="LYSOZYME"/>
    <property type="match status" value="1"/>
</dbReference>
<sequence>MKNPIIYCSVATVLGIVAAMYPNDLQTSPEGLKLLSGYEDCTKTAYRDVGGVWTCGMGATKGIKPGTVWTEQQVAEAFVRDVKEAEQCVIKYYDGEYMPQPVFDSVTSLVYNVGCYGTRWNAKANRPTSINRFAQSHDWDKVCYHIGDFVNVGGKRVQGLVNRRTQEQKLCLNYKYYPQL</sequence>
<evidence type="ECO:0000256" key="1">
    <source>
        <dbReference type="ARBA" id="ARBA00000632"/>
    </source>
</evidence>
<evidence type="ECO:0000256" key="2">
    <source>
        <dbReference type="ARBA" id="ARBA00022529"/>
    </source>
</evidence>
<dbReference type="SUPFAM" id="SSF53955">
    <property type="entry name" value="Lysozyme-like"/>
    <property type="match status" value="1"/>
</dbReference>
<protein>
    <recommendedName>
        <fullName evidence="9">Endolysin</fullName>
        <ecNumber evidence="9">3.2.1.17</ecNumber>
    </recommendedName>
    <alternativeName>
        <fullName evidence="9">Lysis protein</fullName>
    </alternativeName>
    <alternativeName>
        <fullName evidence="9">Lysozyme</fullName>
    </alternativeName>
    <alternativeName>
        <fullName evidence="9">Muramidase</fullName>
    </alternativeName>
</protein>
<evidence type="ECO:0000256" key="9">
    <source>
        <dbReference type="HAMAP-Rule" id="MF_04110"/>
    </source>
</evidence>
<comment type="catalytic activity">
    <reaction evidence="1 9 10">
        <text>Hydrolysis of (1-&gt;4)-beta-linkages between N-acetylmuramic acid and N-acetyl-D-glucosamine residues in a peptidoglycan and between N-acetyl-D-glucosamine residues in chitodextrins.</text>
        <dbReference type="EC" id="3.2.1.17"/>
    </reaction>
</comment>
<reference evidence="11 12" key="1">
    <citation type="submission" date="2019-09" db="EMBL/GenBank/DDBJ databases">
        <authorList>
            <person name="Zaczek-Moczydlowska M."/>
        </authorList>
    </citation>
    <scope>NUCLEOTIDE SEQUENCE [LARGE SCALE GENOMIC DNA]</scope>
</reference>
<evidence type="ECO:0000256" key="10">
    <source>
        <dbReference type="RuleBase" id="RU003788"/>
    </source>
</evidence>
<evidence type="ECO:0000256" key="6">
    <source>
        <dbReference type="ARBA" id="ARBA00022852"/>
    </source>
</evidence>
<keyword evidence="4 9" id="KW-0081">Bacteriolytic enzyme</keyword>
<dbReference type="InterPro" id="IPR023346">
    <property type="entry name" value="Lysozyme-like_dom_sf"/>
</dbReference>
<dbReference type="Gene3D" id="1.10.530.40">
    <property type="match status" value="1"/>
</dbReference>
<keyword evidence="6 9" id="KW-0204">Cytolysis</keyword>
<keyword evidence="8 9" id="KW-0326">Glycosidase</keyword>
<dbReference type="GO" id="GO:0009253">
    <property type="term" value="P:peptidoglycan catabolic process"/>
    <property type="evidence" value="ECO:0007669"/>
    <property type="project" value="UniProtKB-UniRule"/>
</dbReference>
<dbReference type="InterPro" id="IPR002196">
    <property type="entry name" value="Glyco_hydro_24"/>
</dbReference>
<keyword evidence="9" id="KW-1035">Host cytoplasm</keyword>
<evidence type="ECO:0000256" key="4">
    <source>
        <dbReference type="ARBA" id="ARBA00022638"/>
    </source>
</evidence>
<evidence type="ECO:0000256" key="8">
    <source>
        <dbReference type="ARBA" id="ARBA00023295"/>
    </source>
</evidence>
<dbReference type="GO" id="GO:0030430">
    <property type="term" value="C:host cell cytoplasm"/>
    <property type="evidence" value="ECO:0007669"/>
    <property type="project" value="UniProtKB-SubCell"/>
</dbReference>
<keyword evidence="7 9" id="KW-0578">Host cell lysis by virus</keyword>
<dbReference type="GO" id="GO:0016998">
    <property type="term" value="P:cell wall macromolecule catabolic process"/>
    <property type="evidence" value="ECO:0007669"/>
    <property type="project" value="InterPro"/>
</dbReference>
<keyword evidence="5 9" id="KW-0378">Hydrolase</keyword>